<organism evidence="8 9">
    <name type="scientific">Kiritimatiella glycovorans</name>
    <dbReference type="NCBI Taxonomy" id="1307763"/>
    <lineage>
        <taxon>Bacteria</taxon>
        <taxon>Pseudomonadati</taxon>
        <taxon>Kiritimatiellota</taxon>
        <taxon>Kiritimatiellia</taxon>
        <taxon>Kiritimatiellales</taxon>
        <taxon>Kiritimatiellaceae</taxon>
        <taxon>Kiritimatiella</taxon>
    </lineage>
</organism>
<dbReference type="GO" id="GO:0005737">
    <property type="term" value="C:cytoplasm"/>
    <property type="evidence" value="ECO:0007669"/>
    <property type="project" value="TreeGrafter"/>
</dbReference>
<sequence>MDRIVIRNLRLRCIIGIYPEERTHRQDVVFTISLEADLREAGATDRMEDTVNYRTLKKKIVEEVEASSFNLIERLARHVADLCLEDERVRRVTVSLDKPGALRFADSVAVEITREQGGAE</sequence>
<keyword evidence="9" id="KW-1185">Reference proteome</keyword>
<gene>
    <name evidence="8" type="primary">folX</name>
    <name evidence="8" type="ORF">L21SP4_00861</name>
</gene>
<dbReference type="CDD" id="cd00534">
    <property type="entry name" value="DHNA_DHNTPE"/>
    <property type="match status" value="1"/>
</dbReference>
<dbReference type="InterPro" id="IPR006157">
    <property type="entry name" value="FolB_dom"/>
</dbReference>
<evidence type="ECO:0000259" key="7">
    <source>
        <dbReference type="SMART" id="SM00905"/>
    </source>
</evidence>
<dbReference type="InterPro" id="IPR006156">
    <property type="entry name" value="Dihydroneopterin_aldolase"/>
</dbReference>
<dbReference type="SMART" id="SM00905">
    <property type="entry name" value="FolB"/>
    <property type="match status" value="1"/>
</dbReference>
<evidence type="ECO:0000256" key="2">
    <source>
        <dbReference type="ARBA" id="ARBA00005013"/>
    </source>
</evidence>
<keyword evidence="5 6" id="KW-0456">Lyase</keyword>
<dbReference type="GO" id="GO:0004150">
    <property type="term" value="F:dihydroneopterin aldolase activity"/>
    <property type="evidence" value="ECO:0007669"/>
    <property type="project" value="UniProtKB-UniRule"/>
</dbReference>
<dbReference type="InterPro" id="IPR043133">
    <property type="entry name" value="GTP-CH-I_C/QueF"/>
</dbReference>
<evidence type="ECO:0000256" key="6">
    <source>
        <dbReference type="RuleBase" id="RU362079"/>
    </source>
</evidence>
<dbReference type="RefSeq" id="WP_052881488.1">
    <property type="nucleotide sequence ID" value="NZ_CP010904.1"/>
</dbReference>
<dbReference type="UniPathway" id="UPA00077">
    <property type="reaction ID" value="UER00154"/>
</dbReference>
<dbReference type="AlphaFoldDB" id="A0A0G3EIX6"/>
<comment type="pathway">
    <text evidence="2 6">Cofactor biosynthesis; tetrahydrofolate biosynthesis; 2-amino-4-hydroxy-6-hydroxymethyl-7,8-dihydropteridine diphosphate from 7,8-dihydroneopterin triphosphate: step 3/4.</text>
</comment>
<comment type="function">
    <text evidence="6">Catalyzes the conversion of 7,8-dihydroneopterin to 6-hydroxymethyl-7,8-dihydropterin.</text>
</comment>
<dbReference type="Pfam" id="PF02152">
    <property type="entry name" value="FolB"/>
    <property type="match status" value="1"/>
</dbReference>
<dbReference type="PANTHER" id="PTHR42844">
    <property type="entry name" value="DIHYDRONEOPTERIN ALDOLASE 1-RELATED"/>
    <property type="match status" value="1"/>
</dbReference>
<accession>A0A0G3EIX6</accession>
<dbReference type="EC" id="4.1.2.25" evidence="6"/>
<comment type="similarity">
    <text evidence="3 6">Belongs to the DHNA family.</text>
</comment>
<dbReference type="PANTHER" id="PTHR42844:SF1">
    <property type="entry name" value="DIHYDRONEOPTERIN ALDOLASE 1-RELATED"/>
    <property type="match status" value="1"/>
</dbReference>
<dbReference type="GO" id="GO:0016853">
    <property type="term" value="F:isomerase activity"/>
    <property type="evidence" value="ECO:0007669"/>
    <property type="project" value="UniProtKB-KW"/>
</dbReference>
<evidence type="ECO:0000313" key="9">
    <source>
        <dbReference type="Proteomes" id="UP000035268"/>
    </source>
</evidence>
<dbReference type="GO" id="GO:0046656">
    <property type="term" value="P:folic acid biosynthetic process"/>
    <property type="evidence" value="ECO:0007669"/>
    <property type="project" value="UniProtKB-UniRule"/>
</dbReference>
<reference evidence="8 9" key="2">
    <citation type="journal article" date="2016" name="ISME J.">
        <title>Characterization of the first cultured representative of Verrucomicrobia subdivision 5 indicates the proposal of a novel phylum.</title>
        <authorList>
            <person name="Spring S."/>
            <person name="Bunk B."/>
            <person name="Sproer C."/>
            <person name="Schumann P."/>
            <person name="Rohde M."/>
            <person name="Tindall B.J."/>
            <person name="Klenk H.P."/>
        </authorList>
    </citation>
    <scope>NUCLEOTIDE SEQUENCE [LARGE SCALE GENOMIC DNA]</scope>
    <source>
        <strain evidence="8 9">L21-Fru-AB</strain>
    </source>
</reference>
<dbReference type="SUPFAM" id="SSF55620">
    <property type="entry name" value="Tetrahydrobiopterin biosynthesis enzymes-like"/>
    <property type="match status" value="1"/>
</dbReference>
<comment type="catalytic activity">
    <reaction evidence="1 6">
        <text>7,8-dihydroneopterin = 6-hydroxymethyl-7,8-dihydropterin + glycolaldehyde</text>
        <dbReference type="Rhea" id="RHEA:10540"/>
        <dbReference type="ChEBI" id="CHEBI:17001"/>
        <dbReference type="ChEBI" id="CHEBI:17071"/>
        <dbReference type="ChEBI" id="CHEBI:44841"/>
        <dbReference type="EC" id="4.1.2.25"/>
    </reaction>
</comment>
<keyword evidence="8" id="KW-0413">Isomerase</keyword>
<dbReference type="NCBIfam" id="TIGR00526">
    <property type="entry name" value="folB_dom"/>
    <property type="match status" value="1"/>
</dbReference>
<dbReference type="KEGG" id="vbl:L21SP4_00861"/>
<evidence type="ECO:0000256" key="4">
    <source>
        <dbReference type="ARBA" id="ARBA00022909"/>
    </source>
</evidence>
<keyword evidence="4 6" id="KW-0289">Folate biosynthesis</keyword>
<evidence type="ECO:0000256" key="1">
    <source>
        <dbReference type="ARBA" id="ARBA00001353"/>
    </source>
</evidence>
<proteinExistence type="inferred from homology"/>
<dbReference type="NCBIfam" id="TIGR00525">
    <property type="entry name" value="folB"/>
    <property type="match status" value="1"/>
</dbReference>
<evidence type="ECO:0000256" key="3">
    <source>
        <dbReference type="ARBA" id="ARBA00005708"/>
    </source>
</evidence>
<dbReference type="EMBL" id="CP010904">
    <property type="protein sequence ID" value="AKJ64124.1"/>
    <property type="molecule type" value="Genomic_DNA"/>
</dbReference>
<dbReference type="Gene3D" id="3.30.1130.10">
    <property type="match status" value="1"/>
</dbReference>
<dbReference type="STRING" id="1307763.L21SP4_00861"/>
<dbReference type="OrthoDB" id="9803748at2"/>
<evidence type="ECO:0000313" key="8">
    <source>
        <dbReference type="EMBL" id="AKJ64124.1"/>
    </source>
</evidence>
<feature type="domain" description="Dihydroneopterin aldolase/epimerase" evidence="7">
    <location>
        <begin position="4"/>
        <end position="114"/>
    </location>
</feature>
<protein>
    <recommendedName>
        <fullName evidence="6">7,8-dihydroneopterin aldolase</fullName>
        <ecNumber evidence="6">4.1.2.25</ecNumber>
    </recommendedName>
</protein>
<evidence type="ECO:0000256" key="5">
    <source>
        <dbReference type="ARBA" id="ARBA00023239"/>
    </source>
</evidence>
<name>A0A0G3EIX6_9BACT</name>
<dbReference type="GO" id="GO:0046654">
    <property type="term" value="P:tetrahydrofolate biosynthetic process"/>
    <property type="evidence" value="ECO:0007669"/>
    <property type="project" value="UniProtKB-UniRule"/>
</dbReference>
<reference evidence="9" key="1">
    <citation type="submission" date="2015-02" db="EMBL/GenBank/DDBJ databases">
        <title>Description and complete genome sequence of the first cultured representative of the subdivision 5 of the Verrucomicrobia phylum.</title>
        <authorList>
            <person name="Spring S."/>
            <person name="Bunk B."/>
            <person name="Sproer C."/>
            <person name="Klenk H.-P."/>
        </authorList>
    </citation>
    <scope>NUCLEOTIDE SEQUENCE [LARGE SCALE GENOMIC DNA]</scope>
    <source>
        <strain evidence="9">L21-Fru-AB</strain>
    </source>
</reference>
<dbReference type="Proteomes" id="UP000035268">
    <property type="component" value="Chromosome"/>
</dbReference>